<evidence type="ECO:0000313" key="3">
    <source>
        <dbReference type="EMBL" id="EEH53997.1"/>
    </source>
</evidence>
<feature type="region of interest" description="Disordered" evidence="1">
    <location>
        <begin position="278"/>
        <end position="298"/>
    </location>
</feature>
<evidence type="ECO:0000313" key="4">
    <source>
        <dbReference type="Proteomes" id="UP000001876"/>
    </source>
</evidence>
<dbReference type="GeneID" id="9687045"/>
<gene>
    <name evidence="3" type="ORF">MICPUCDRAFT_50959</name>
</gene>
<reference evidence="3 4" key="1">
    <citation type="journal article" date="2009" name="Science">
        <title>Green evolution and dynamic adaptations revealed by genomes of the marine picoeukaryotes Micromonas.</title>
        <authorList>
            <person name="Worden A.Z."/>
            <person name="Lee J.H."/>
            <person name="Mock T."/>
            <person name="Rouze P."/>
            <person name="Simmons M.P."/>
            <person name="Aerts A.L."/>
            <person name="Allen A.E."/>
            <person name="Cuvelier M.L."/>
            <person name="Derelle E."/>
            <person name="Everett M.V."/>
            <person name="Foulon E."/>
            <person name="Grimwood J."/>
            <person name="Gundlach H."/>
            <person name="Henrissat B."/>
            <person name="Napoli C."/>
            <person name="McDonald S.M."/>
            <person name="Parker M.S."/>
            <person name="Rombauts S."/>
            <person name="Salamov A."/>
            <person name="Von Dassow P."/>
            <person name="Badger J.H."/>
            <person name="Coutinho P.M."/>
            <person name="Demir E."/>
            <person name="Dubchak I."/>
            <person name="Gentemann C."/>
            <person name="Eikrem W."/>
            <person name="Gready J.E."/>
            <person name="John U."/>
            <person name="Lanier W."/>
            <person name="Lindquist E.A."/>
            <person name="Lucas S."/>
            <person name="Mayer K.F."/>
            <person name="Moreau H."/>
            <person name="Not F."/>
            <person name="Otillar R."/>
            <person name="Panaud O."/>
            <person name="Pangilinan J."/>
            <person name="Paulsen I."/>
            <person name="Piegu B."/>
            <person name="Poliakov A."/>
            <person name="Robbens S."/>
            <person name="Schmutz J."/>
            <person name="Toulza E."/>
            <person name="Wyss T."/>
            <person name="Zelensky A."/>
            <person name="Zhou K."/>
            <person name="Armbrust E.V."/>
            <person name="Bhattacharya D."/>
            <person name="Goodenough U.W."/>
            <person name="Van de Peer Y."/>
            <person name="Grigoriev I.V."/>
        </authorList>
    </citation>
    <scope>NUCLEOTIDE SEQUENCE [LARGE SCALE GENOMIC DNA]</scope>
    <source>
        <strain evidence="3 4">CCMP1545</strain>
    </source>
</reference>
<evidence type="ECO:0000256" key="1">
    <source>
        <dbReference type="SAM" id="MobiDB-lite"/>
    </source>
</evidence>
<feature type="compositionally biased region" description="Basic and acidic residues" evidence="1">
    <location>
        <begin position="161"/>
        <end position="184"/>
    </location>
</feature>
<proteinExistence type="predicted"/>
<dbReference type="KEGG" id="mpp:MICPUCDRAFT_50959"/>
<keyword evidence="2" id="KW-1133">Transmembrane helix</keyword>
<organism evidence="4">
    <name type="scientific">Micromonas pusilla (strain CCMP1545)</name>
    <name type="common">Picoplanktonic green alga</name>
    <dbReference type="NCBI Taxonomy" id="564608"/>
    <lineage>
        <taxon>Eukaryota</taxon>
        <taxon>Viridiplantae</taxon>
        <taxon>Chlorophyta</taxon>
        <taxon>Mamiellophyceae</taxon>
        <taxon>Mamiellales</taxon>
        <taxon>Mamiellaceae</taxon>
        <taxon>Micromonas</taxon>
    </lineage>
</organism>
<feature type="transmembrane region" description="Helical" evidence="2">
    <location>
        <begin position="133"/>
        <end position="151"/>
    </location>
</feature>
<dbReference type="EMBL" id="GG663744">
    <property type="protein sequence ID" value="EEH53997.1"/>
    <property type="molecule type" value="Genomic_DNA"/>
</dbReference>
<feature type="region of interest" description="Disordered" evidence="1">
    <location>
        <begin position="1"/>
        <end position="22"/>
    </location>
</feature>
<name>C1N0B6_MICPC</name>
<dbReference type="OrthoDB" id="10673930at2759"/>
<feature type="compositionally biased region" description="Low complexity" evidence="1">
    <location>
        <begin position="188"/>
        <end position="203"/>
    </location>
</feature>
<keyword evidence="2" id="KW-0812">Transmembrane</keyword>
<feature type="compositionally biased region" description="Low complexity" evidence="1">
    <location>
        <begin position="110"/>
        <end position="123"/>
    </location>
</feature>
<feature type="region of interest" description="Disordered" evidence="1">
    <location>
        <begin position="153"/>
        <end position="217"/>
    </location>
</feature>
<feature type="region of interest" description="Disordered" evidence="1">
    <location>
        <begin position="85"/>
        <end position="129"/>
    </location>
</feature>
<dbReference type="RefSeq" id="XP_003061367.1">
    <property type="nucleotide sequence ID" value="XM_003061321.1"/>
</dbReference>
<accession>C1N0B6</accession>
<sequence length="408" mass="43155">MPRARRFPTLTRAFGSASSQRSGKALRSESLFDGLRTLILSANQIGQSQTTNKISRDWTPSVAYGAQSARVRKRVVRGATFGNFDPEAGKGVARRRQSGGLSARGRRATRQSATRARAPAAGMRRARPRSRRLWHLAGALLAISLAVASVATPRGGTRAAGDARARRRDSERGGKESGETERTPPPRGEVVARARAASSRTPPLSRPRRRKDYERRRLDAAVDPAFGAGGEEAGAGGETCAGACGLCRASCCCDGDCVALGDCCGDFSDDGVCEAQKEGNLGGGGDDVGEPPPPPPGEGVVAVPPTPPAAPEVELGFLIDPRGVWHSNVLPPPPPTPNLPPAPLPPLPGLPPFPLMLYAKLQAVPRCSPFCDTRAPPPSLPKGDRLWELRVAHAAEKQWAQIRDLAQI</sequence>
<keyword evidence="2" id="KW-0472">Membrane</keyword>
<keyword evidence="4" id="KW-1185">Reference proteome</keyword>
<dbReference type="Proteomes" id="UP000001876">
    <property type="component" value="Unassembled WGS sequence"/>
</dbReference>
<evidence type="ECO:0000256" key="2">
    <source>
        <dbReference type="SAM" id="Phobius"/>
    </source>
</evidence>
<protein>
    <submittedName>
        <fullName evidence="3">Predicted protein</fullName>
    </submittedName>
</protein>
<dbReference type="AlphaFoldDB" id="C1N0B6"/>